<feature type="domain" description="TonB-dependent receptor-like beta-barrel" evidence="10">
    <location>
        <begin position="443"/>
        <end position="954"/>
    </location>
</feature>
<evidence type="ECO:0000256" key="9">
    <source>
        <dbReference type="RuleBase" id="RU003357"/>
    </source>
</evidence>
<dbReference type="Gene3D" id="2.170.130.10">
    <property type="entry name" value="TonB-dependent receptor, plug domain"/>
    <property type="match status" value="1"/>
</dbReference>
<evidence type="ECO:0000256" key="6">
    <source>
        <dbReference type="ARBA" id="ARBA00023136"/>
    </source>
</evidence>
<dbReference type="AlphaFoldDB" id="A0A7G1HX44"/>
<evidence type="ECO:0000256" key="4">
    <source>
        <dbReference type="ARBA" id="ARBA00022692"/>
    </source>
</evidence>
<dbReference type="KEGG" id="copr:Cop2CBH44_26580"/>
<dbReference type="Proteomes" id="UP000594042">
    <property type="component" value="Chromosome"/>
</dbReference>
<evidence type="ECO:0000313" key="12">
    <source>
        <dbReference type="EMBL" id="BCI64305.1"/>
    </source>
</evidence>
<evidence type="ECO:0000313" key="13">
    <source>
        <dbReference type="Proteomes" id="UP000594042"/>
    </source>
</evidence>
<protein>
    <submittedName>
        <fullName evidence="12">SusC/RagA family TonB-linked outer membrane protein</fullName>
    </submittedName>
</protein>
<dbReference type="RefSeq" id="WP_200754989.1">
    <property type="nucleotide sequence ID" value="NZ_AP023322.1"/>
</dbReference>
<dbReference type="Pfam" id="PF00593">
    <property type="entry name" value="TonB_dep_Rec_b-barrel"/>
    <property type="match status" value="1"/>
</dbReference>
<dbReference type="SUPFAM" id="SSF56935">
    <property type="entry name" value="Porins"/>
    <property type="match status" value="1"/>
</dbReference>
<dbReference type="Gene3D" id="2.40.170.20">
    <property type="entry name" value="TonB-dependent receptor, beta-barrel domain"/>
    <property type="match status" value="1"/>
</dbReference>
<reference evidence="13" key="1">
    <citation type="submission" date="2020-07" db="EMBL/GenBank/DDBJ databases">
        <title>Complete genome sequencing of Coprobacter sp. strain 2CBH44.</title>
        <authorList>
            <person name="Sakamoto M."/>
            <person name="Murakami T."/>
            <person name="Mori H."/>
        </authorList>
    </citation>
    <scope>NUCLEOTIDE SEQUENCE [LARGE SCALE GENOMIC DNA]</scope>
    <source>
        <strain evidence="13">2CBH44</strain>
    </source>
</reference>
<dbReference type="NCBIfam" id="TIGR04057">
    <property type="entry name" value="SusC_RagA_signa"/>
    <property type="match status" value="1"/>
</dbReference>
<dbReference type="InterPro" id="IPR039426">
    <property type="entry name" value="TonB-dep_rcpt-like"/>
</dbReference>
<dbReference type="InterPro" id="IPR012910">
    <property type="entry name" value="Plug_dom"/>
</dbReference>
<evidence type="ECO:0000256" key="8">
    <source>
        <dbReference type="PROSITE-ProRule" id="PRU01360"/>
    </source>
</evidence>
<evidence type="ECO:0000256" key="2">
    <source>
        <dbReference type="ARBA" id="ARBA00022448"/>
    </source>
</evidence>
<dbReference type="Pfam" id="PF07715">
    <property type="entry name" value="Plug"/>
    <property type="match status" value="1"/>
</dbReference>
<keyword evidence="4 8" id="KW-0812">Transmembrane</keyword>
<dbReference type="InterPro" id="IPR036942">
    <property type="entry name" value="Beta-barrel_TonB_sf"/>
</dbReference>
<dbReference type="NCBIfam" id="TIGR04056">
    <property type="entry name" value="OMP_RagA_SusC"/>
    <property type="match status" value="1"/>
</dbReference>
<dbReference type="GO" id="GO:0009279">
    <property type="term" value="C:cell outer membrane"/>
    <property type="evidence" value="ECO:0007669"/>
    <property type="project" value="UniProtKB-SubCell"/>
</dbReference>
<keyword evidence="5 9" id="KW-0798">TonB box</keyword>
<dbReference type="InterPro" id="IPR000531">
    <property type="entry name" value="Beta-barrel_TonB"/>
</dbReference>
<comment type="similarity">
    <text evidence="8 9">Belongs to the TonB-dependent receptor family.</text>
</comment>
<dbReference type="InterPro" id="IPR037066">
    <property type="entry name" value="Plug_dom_sf"/>
</dbReference>
<keyword evidence="2 8" id="KW-0813">Transport</keyword>
<evidence type="ECO:0000259" key="11">
    <source>
        <dbReference type="Pfam" id="PF07715"/>
    </source>
</evidence>
<organism evidence="12 13">
    <name type="scientific">Coprobacter secundus subsp. similis</name>
    <dbReference type="NCBI Taxonomy" id="2751153"/>
    <lineage>
        <taxon>Bacteria</taxon>
        <taxon>Pseudomonadati</taxon>
        <taxon>Bacteroidota</taxon>
        <taxon>Bacteroidia</taxon>
        <taxon>Bacteroidales</taxon>
        <taxon>Barnesiellaceae</taxon>
        <taxon>Coprobacter</taxon>
    </lineage>
</organism>
<evidence type="ECO:0000256" key="7">
    <source>
        <dbReference type="ARBA" id="ARBA00023237"/>
    </source>
</evidence>
<evidence type="ECO:0000259" key="10">
    <source>
        <dbReference type="Pfam" id="PF00593"/>
    </source>
</evidence>
<evidence type="ECO:0000256" key="5">
    <source>
        <dbReference type="ARBA" id="ARBA00023077"/>
    </source>
</evidence>
<evidence type="ECO:0000256" key="1">
    <source>
        <dbReference type="ARBA" id="ARBA00004571"/>
    </source>
</evidence>
<keyword evidence="6 8" id="KW-0472">Membrane</keyword>
<keyword evidence="7 8" id="KW-0998">Cell outer membrane</keyword>
<comment type="subcellular location">
    <subcellularLocation>
        <location evidence="1 8">Cell outer membrane</location>
        <topology evidence="1 8">Multi-pass membrane protein</topology>
    </subcellularLocation>
</comment>
<dbReference type="EMBL" id="AP023322">
    <property type="protein sequence ID" value="BCI64305.1"/>
    <property type="molecule type" value="Genomic_DNA"/>
</dbReference>
<dbReference type="SUPFAM" id="SSF49464">
    <property type="entry name" value="Carboxypeptidase regulatory domain-like"/>
    <property type="match status" value="1"/>
</dbReference>
<feature type="domain" description="TonB-dependent receptor plug" evidence="11">
    <location>
        <begin position="121"/>
        <end position="236"/>
    </location>
</feature>
<dbReference type="FunFam" id="2.60.40.1120:FF:000003">
    <property type="entry name" value="Outer membrane protein Omp121"/>
    <property type="match status" value="1"/>
</dbReference>
<gene>
    <name evidence="12" type="ORF">Cop2CBH44_26580</name>
</gene>
<dbReference type="InterPro" id="IPR023997">
    <property type="entry name" value="TonB-dep_OMP_SusC/RagA_CS"/>
</dbReference>
<evidence type="ECO:0000256" key="3">
    <source>
        <dbReference type="ARBA" id="ARBA00022452"/>
    </source>
</evidence>
<dbReference type="PROSITE" id="PS52016">
    <property type="entry name" value="TONB_DEPENDENT_REC_3"/>
    <property type="match status" value="1"/>
</dbReference>
<keyword evidence="13" id="KW-1185">Reference proteome</keyword>
<dbReference type="InterPro" id="IPR023996">
    <property type="entry name" value="TonB-dep_OMP_SusC/RagA"/>
</dbReference>
<dbReference type="InterPro" id="IPR008969">
    <property type="entry name" value="CarboxyPept-like_regulatory"/>
</dbReference>
<proteinExistence type="inferred from homology"/>
<dbReference type="Pfam" id="PF13715">
    <property type="entry name" value="CarbopepD_reg_2"/>
    <property type="match status" value="1"/>
</dbReference>
<keyword evidence="3 8" id="KW-1134">Transmembrane beta strand</keyword>
<accession>A0A7G1HX44</accession>
<sequence>MEHVHLKTGWKTVLTLLASLFFVLDISAQEITVQGTVKDTYGEPITGANVIVKGKTHGTITDIDGHYRIETPSDGILTFSFVGYNSQEIPINNRTQIDVILKENVISLGEVVAIGYGTVKKSDATGAVTTVKPDDINKGMATSAQDLLVGQTPGVVVTINGGKPEGGGDIRIRGGSSLNATNDPLIVIDGVPVDNSGVTGMSNPLSMIPPDNIESFTILKDASATAIYGSRASNGVIIITTKKGMSGKPQINFNANVSVSTPHRKVGVLDASEFRGIIAEKLGMNSQAYGLLGDSNTKWQDEVIGTRVSSDYNLSVGGQLKMIPYRVSATYTNQNGILKTSSMDRTTASISLTPKFFNNTLSINANVKGLYIRNQFADEAAIGGAVSFDPTQPVKVPGQEIGNGYFMWLQPGTNAVIGIAPLNPASLIDDRSMKADVWRSIGNLQIDYIMPFLPELRANLNLGYDVSKSTQHNKMFPNSPITYKENKKLGLGQDEKLSQLKRNQLLDFYLNYKNHFEEIRSDLDVMAGYSWQRFYKDGATNTLLMPDGELWYYKGYADHLQLLSFFGRINYTFQDTYLLTFTLRGDATSRFSKDNRWGTFPALALGWKIINEPFMQKATNFMNELKLRLGYGITGQQDISDNYFPYLPLYSLGFPTASYPFGDVYYNTLRPNGYDPNIKWEETTTYNIGIDFGFLNNRISGSLDYYYRKTNDLISRIPVPAGSNLTNEIYTNIGSLRNEGIEFGINAKPIVNDRVQWDIGFNIAWNSNKITKLNKSNDPDYYIPVGGISGGTGNTVQAHKVGYPAFSYLLYEQVYDQEGKPIEGLYVDRNGDGIIDEADKRLYKSRDPKVVMSITSKVDFFNFDFGIALRANLGNYVYDNVLSNNSSYSAIYNSAGYLNNLVRRGTKFQNPQYMSDYYLKNAGFLRCDNITLGYTWNNLLQDKLKLRLYGAVQNPFVITKYKGLDPEVFSGIDNNVYPRPTTYLLGVIITY</sequence>
<dbReference type="Gene3D" id="2.60.40.1120">
    <property type="entry name" value="Carboxypeptidase-like, regulatory domain"/>
    <property type="match status" value="1"/>
</dbReference>
<name>A0A7G1HX44_9BACT</name>